<dbReference type="SUPFAM" id="SSF90123">
    <property type="entry name" value="ABC transporter transmembrane region"/>
    <property type="match status" value="1"/>
</dbReference>
<dbReference type="GO" id="GO:0005524">
    <property type="term" value="F:ATP binding"/>
    <property type="evidence" value="ECO:0007669"/>
    <property type="project" value="InterPro"/>
</dbReference>
<feature type="domain" description="ABC transmembrane type-1" evidence="5">
    <location>
        <begin position="26"/>
        <end position="150"/>
    </location>
</feature>
<dbReference type="AlphaFoldDB" id="A0A7J7NU88"/>
<dbReference type="Pfam" id="PF00664">
    <property type="entry name" value="ABC_membrane"/>
    <property type="match status" value="1"/>
</dbReference>
<gene>
    <name evidence="6" type="ORF">GIB67_015727</name>
</gene>
<reference evidence="6 7" key="1">
    <citation type="journal article" date="2020" name="IScience">
        <title>Genome Sequencing of the Endangered Kingdonia uniflora (Circaeasteraceae, Ranunculales) Reveals Potential Mechanisms of Evolutionary Specialization.</title>
        <authorList>
            <person name="Sun Y."/>
            <person name="Deng T."/>
            <person name="Zhang A."/>
            <person name="Moore M.J."/>
            <person name="Landis J.B."/>
            <person name="Lin N."/>
            <person name="Zhang H."/>
            <person name="Zhang X."/>
            <person name="Huang J."/>
            <person name="Zhang X."/>
            <person name="Sun H."/>
            <person name="Wang H."/>
        </authorList>
    </citation>
    <scope>NUCLEOTIDE SEQUENCE [LARGE SCALE GENOMIC DNA]</scope>
    <source>
        <strain evidence="6">TB1705</strain>
        <tissue evidence="6">Leaf</tissue>
    </source>
</reference>
<comment type="caution">
    <text evidence="6">The sequence shown here is derived from an EMBL/GenBank/DDBJ whole genome shotgun (WGS) entry which is preliminary data.</text>
</comment>
<dbReference type="GO" id="GO:0140359">
    <property type="term" value="F:ABC-type transporter activity"/>
    <property type="evidence" value="ECO:0007669"/>
    <property type="project" value="InterPro"/>
</dbReference>
<dbReference type="EMBL" id="JACGCM010000560">
    <property type="protein sequence ID" value="KAF6170775.1"/>
    <property type="molecule type" value="Genomic_DNA"/>
</dbReference>
<dbReference type="InterPro" id="IPR036640">
    <property type="entry name" value="ABC1_TM_sf"/>
</dbReference>
<dbReference type="OrthoDB" id="6500128at2759"/>
<organism evidence="6 7">
    <name type="scientific">Kingdonia uniflora</name>
    <dbReference type="NCBI Taxonomy" id="39325"/>
    <lineage>
        <taxon>Eukaryota</taxon>
        <taxon>Viridiplantae</taxon>
        <taxon>Streptophyta</taxon>
        <taxon>Embryophyta</taxon>
        <taxon>Tracheophyta</taxon>
        <taxon>Spermatophyta</taxon>
        <taxon>Magnoliopsida</taxon>
        <taxon>Ranunculales</taxon>
        <taxon>Circaeasteraceae</taxon>
        <taxon>Kingdonia</taxon>
    </lineage>
</organism>
<evidence type="ECO:0000313" key="6">
    <source>
        <dbReference type="EMBL" id="KAF6170775.1"/>
    </source>
</evidence>
<dbReference type="Proteomes" id="UP000541444">
    <property type="component" value="Unassembled WGS sequence"/>
</dbReference>
<evidence type="ECO:0000256" key="2">
    <source>
        <dbReference type="ARBA" id="ARBA00022692"/>
    </source>
</evidence>
<evidence type="ECO:0000259" key="5">
    <source>
        <dbReference type="PROSITE" id="PS50929"/>
    </source>
</evidence>
<accession>A0A7J7NU88</accession>
<comment type="subcellular location">
    <subcellularLocation>
        <location evidence="1">Membrane</location>
        <topology evidence="1">Multi-pass membrane protein</topology>
    </subcellularLocation>
</comment>
<protein>
    <recommendedName>
        <fullName evidence="5">ABC transmembrane type-1 domain-containing protein</fullName>
    </recommendedName>
</protein>
<keyword evidence="4" id="KW-0472">Membrane</keyword>
<proteinExistence type="predicted"/>
<dbReference type="InterPro" id="IPR003439">
    <property type="entry name" value="ABC_transporter-like_ATP-bd"/>
</dbReference>
<dbReference type="Gene3D" id="3.40.50.300">
    <property type="entry name" value="P-loop containing nucleotide triphosphate hydrolases"/>
    <property type="match status" value="1"/>
</dbReference>
<dbReference type="InterPro" id="IPR039421">
    <property type="entry name" value="Type_1_exporter"/>
</dbReference>
<dbReference type="PANTHER" id="PTHR24221">
    <property type="entry name" value="ATP-BINDING CASSETTE SUB-FAMILY B"/>
    <property type="match status" value="1"/>
</dbReference>
<dbReference type="GO" id="GO:0016020">
    <property type="term" value="C:membrane"/>
    <property type="evidence" value="ECO:0007669"/>
    <property type="project" value="UniProtKB-SubCell"/>
</dbReference>
<sequence length="275" mass="30181">MQTSNYSILLHYLHTRLAYCLKISVILRNEIRWFDLDVNSTGSLVSNLAAGATLVRSTLVERLSTIVQNVALTLTAFTIAFTLSWRLTLVTMATFPLLIGASLAEQLFQKGFGGDYTSSYSRTSSLAREAIINIRTVAALGAEDRILSQFTFELNQPGLDIRGLNLKSLRLKIGLVQQELALFSTTVYENIQYGEDGASEIEVIEAANAHEFIGRMPDSYQTQVGERGGQLSGGQKQRVGGNSWAILKDPTILLLDEATNAIDSDSEKVVQEALD</sequence>
<name>A0A7J7NU88_9MAGN</name>
<dbReference type="PROSITE" id="PS50929">
    <property type="entry name" value="ABC_TM1F"/>
    <property type="match status" value="1"/>
</dbReference>
<keyword evidence="2" id="KW-0812">Transmembrane</keyword>
<evidence type="ECO:0000256" key="1">
    <source>
        <dbReference type="ARBA" id="ARBA00004141"/>
    </source>
</evidence>
<dbReference type="Pfam" id="PF00005">
    <property type="entry name" value="ABC_tran"/>
    <property type="match status" value="1"/>
</dbReference>
<dbReference type="PANTHER" id="PTHR24221:SF415">
    <property type="entry name" value="ABC TRANSPORTER B FAMILY MEMBER 13-RELATED"/>
    <property type="match status" value="1"/>
</dbReference>
<evidence type="ECO:0000256" key="3">
    <source>
        <dbReference type="ARBA" id="ARBA00022989"/>
    </source>
</evidence>
<dbReference type="SUPFAM" id="SSF52540">
    <property type="entry name" value="P-loop containing nucleoside triphosphate hydrolases"/>
    <property type="match status" value="1"/>
</dbReference>
<dbReference type="Gene3D" id="1.20.1560.10">
    <property type="entry name" value="ABC transporter type 1, transmembrane domain"/>
    <property type="match status" value="1"/>
</dbReference>
<dbReference type="InterPro" id="IPR011527">
    <property type="entry name" value="ABC1_TM_dom"/>
</dbReference>
<evidence type="ECO:0000256" key="4">
    <source>
        <dbReference type="ARBA" id="ARBA00023136"/>
    </source>
</evidence>
<keyword evidence="3" id="KW-1133">Transmembrane helix</keyword>
<evidence type="ECO:0000313" key="7">
    <source>
        <dbReference type="Proteomes" id="UP000541444"/>
    </source>
</evidence>
<dbReference type="GO" id="GO:0016887">
    <property type="term" value="F:ATP hydrolysis activity"/>
    <property type="evidence" value="ECO:0007669"/>
    <property type="project" value="InterPro"/>
</dbReference>
<dbReference type="InterPro" id="IPR027417">
    <property type="entry name" value="P-loop_NTPase"/>
</dbReference>
<keyword evidence="7" id="KW-1185">Reference proteome</keyword>